<evidence type="ECO:0000313" key="2">
    <source>
        <dbReference type="Proteomes" id="UP000317318"/>
    </source>
</evidence>
<dbReference type="EMBL" id="CP036268">
    <property type="protein sequence ID" value="QDT35948.1"/>
    <property type="molecule type" value="Genomic_DNA"/>
</dbReference>
<protein>
    <submittedName>
        <fullName evidence="1">Uncharacterized protein</fullName>
    </submittedName>
</protein>
<proteinExistence type="predicted"/>
<reference evidence="1 2" key="1">
    <citation type="submission" date="2019-02" db="EMBL/GenBank/DDBJ databases">
        <title>Deep-cultivation of Planctomycetes and their phenomic and genomic characterization uncovers novel biology.</title>
        <authorList>
            <person name="Wiegand S."/>
            <person name="Jogler M."/>
            <person name="Boedeker C."/>
            <person name="Pinto D."/>
            <person name="Vollmers J."/>
            <person name="Rivas-Marin E."/>
            <person name="Kohn T."/>
            <person name="Peeters S.H."/>
            <person name="Heuer A."/>
            <person name="Rast P."/>
            <person name="Oberbeckmann S."/>
            <person name="Bunk B."/>
            <person name="Jeske O."/>
            <person name="Meyerdierks A."/>
            <person name="Storesund J.E."/>
            <person name="Kallscheuer N."/>
            <person name="Luecker S."/>
            <person name="Lage O.M."/>
            <person name="Pohl T."/>
            <person name="Merkel B.J."/>
            <person name="Hornburger P."/>
            <person name="Mueller R.-W."/>
            <person name="Bruemmer F."/>
            <person name="Labrenz M."/>
            <person name="Spormann A.M."/>
            <person name="Op den Camp H."/>
            <person name="Overmann J."/>
            <person name="Amann R."/>
            <person name="Jetten M.S.M."/>
            <person name="Mascher T."/>
            <person name="Medema M.H."/>
            <person name="Devos D.P."/>
            <person name="Kaster A.-K."/>
            <person name="Ovreas L."/>
            <person name="Rohde M."/>
            <person name="Galperin M.Y."/>
            <person name="Jogler C."/>
        </authorList>
    </citation>
    <scope>NUCLEOTIDE SEQUENCE [LARGE SCALE GENOMIC DNA]</scope>
    <source>
        <strain evidence="1 2">Pan189</strain>
    </source>
</reference>
<dbReference type="AlphaFoldDB" id="A0A517QWK5"/>
<dbReference type="Proteomes" id="UP000317318">
    <property type="component" value="Chromosome"/>
</dbReference>
<organism evidence="1 2">
    <name type="scientific">Stratiformator vulcanicus</name>
    <dbReference type="NCBI Taxonomy" id="2527980"/>
    <lineage>
        <taxon>Bacteria</taxon>
        <taxon>Pseudomonadati</taxon>
        <taxon>Planctomycetota</taxon>
        <taxon>Planctomycetia</taxon>
        <taxon>Planctomycetales</taxon>
        <taxon>Planctomycetaceae</taxon>
        <taxon>Stratiformator</taxon>
    </lineage>
</organism>
<dbReference type="OrthoDB" id="9845329at2"/>
<sequence length="199" mass="22602">MSAVIVNETNTAAQSQQPSVCDEANRLNEWDSRCARRVVAAYLTSCGMREPDEIATVTKRIVDQCCEKTADGEMLEGYALVHQCVEQAIDEFDEVTRRFYRRRTGLQSEPMTVPTDVAMILRKVFDEFPGAWEGSPQATHAADRILQTIARDIVPVEVPTKMHPQPIDRPPVLLRKAYWRLARSAWTPRLRSIKRAFGI</sequence>
<accession>A0A517QWK5</accession>
<dbReference type="RefSeq" id="WP_145362202.1">
    <property type="nucleotide sequence ID" value="NZ_CP036268.1"/>
</dbReference>
<gene>
    <name evidence="1" type="ORF">Pan189_03020</name>
</gene>
<evidence type="ECO:0000313" key="1">
    <source>
        <dbReference type="EMBL" id="QDT35948.1"/>
    </source>
</evidence>
<name>A0A517QWK5_9PLAN</name>
<dbReference type="KEGG" id="svp:Pan189_03020"/>
<keyword evidence="2" id="KW-1185">Reference proteome</keyword>